<sequence length="44" mass="5175">MIIKNDGSCQNKHNMKQEHSSIIILGDKQTFNLFYSNKNFIFLN</sequence>
<dbReference type="AlphaFoldDB" id="A0A0K2TZ45"/>
<name>A0A0K2TZ45_LEPSM</name>
<evidence type="ECO:0000313" key="1">
    <source>
        <dbReference type="EMBL" id="CDW30947.1"/>
    </source>
</evidence>
<accession>A0A0K2TZ45</accession>
<dbReference type="EMBL" id="HACA01013586">
    <property type="protein sequence ID" value="CDW30947.1"/>
    <property type="molecule type" value="Transcribed_RNA"/>
</dbReference>
<proteinExistence type="predicted"/>
<organism evidence="1">
    <name type="scientific">Lepeophtheirus salmonis</name>
    <name type="common">Salmon louse</name>
    <name type="synonym">Caligus salmonis</name>
    <dbReference type="NCBI Taxonomy" id="72036"/>
    <lineage>
        <taxon>Eukaryota</taxon>
        <taxon>Metazoa</taxon>
        <taxon>Ecdysozoa</taxon>
        <taxon>Arthropoda</taxon>
        <taxon>Crustacea</taxon>
        <taxon>Multicrustacea</taxon>
        <taxon>Hexanauplia</taxon>
        <taxon>Copepoda</taxon>
        <taxon>Siphonostomatoida</taxon>
        <taxon>Caligidae</taxon>
        <taxon>Lepeophtheirus</taxon>
    </lineage>
</organism>
<reference evidence="1" key="1">
    <citation type="submission" date="2014-05" db="EMBL/GenBank/DDBJ databases">
        <authorList>
            <person name="Chronopoulou M."/>
        </authorList>
    </citation>
    <scope>NUCLEOTIDE SEQUENCE</scope>
    <source>
        <tissue evidence="1">Whole organism</tissue>
    </source>
</reference>
<protein>
    <submittedName>
        <fullName evidence="1">Uncharacterized protein</fullName>
    </submittedName>
</protein>